<sequence length="387" mass="43885">MNHIRFYFLFVCLVLLLSASGSAFGQDALPARNDTAVYSLSPIMGEQRTLWIHVPADYYTSANTYPVLYLLDGDAHFGYASQMTDFLAGHDRNRIPEMIVVGIVNIDRQRDFSPVYAKKPNGSADSTRIVPDTGLGRFARYLKNEVVPYIDSHYRVQPYRILAAHSLAGLPAMYTKEIYPQLFSATVLTSPVLSGPLVRNLDAFLKADHPHNGKLFIGIGNENTSAVDALIKRIREQAPGWFEWSNAQYSGENHFTVPYTILFDGIKFIYRSWFLDYYGNESVTMQDINSRFARLSAEFGYAITPNEEYLNNCGYYQLRLKHIDNAIGIFEENVKQHLDSFNAYDSLGEAYMNAGNKTLAIKNYEKSIRLNPNNDGGKQMLKKLKKQ</sequence>
<dbReference type="InterPro" id="IPR029058">
    <property type="entry name" value="AB_hydrolase_fold"/>
</dbReference>
<dbReference type="KEGG" id="muh:HYN43_004535"/>
<proteinExistence type="predicted"/>
<dbReference type="InterPro" id="IPR050583">
    <property type="entry name" value="Mycobacterial_A85_antigen"/>
</dbReference>
<accession>A0A494VT90</accession>
<keyword evidence="1" id="KW-0677">Repeat</keyword>
<dbReference type="InterPro" id="IPR011990">
    <property type="entry name" value="TPR-like_helical_dom_sf"/>
</dbReference>
<dbReference type="InterPro" id="IPR000801">
    <property type="entry name" value="Esterase-like"/>
</dbReference>
<dbReference type="SUPFAM" id="SSF48452">
    <property type="entry name" value="TPR-like"/>
    <property type="match status" value="1"/>
</dbReference>
<organism evidence="5 6">
    <name type="scientific">Mucilaginibacter celer</name>
    <dbReference type="NCBI Taxonomy" id="2305508"/>
    <lineage>
        <taxon>Bacteria</taxon>
        <taxon>Pseudomonadati</taxon>
        <taxon>Bacteroidota</taxon>
        <taxon>Sphingobacteriia</taxon>
        <taxon>Sphingobacteriales</taxon>
        <taxon>Sphingobacteriaceae</taxon>
        <taxon>Mucilaginibacter</taxon>
    </lineage>
</organism>
<dbReference type="RefSeq" id="WP_119408322.1">
    <property type="nucleotide sequence ID" value="NZ_CP032869.1"/>
</dbReference>
<dbReference type="SMART" id="SM00028">
    <property type="entry name" value="TPR"/>
    <property type="match status" value="2"/>
</dbReference>
<feature type="repeat" description="TPR" evidence="3">
    <location>
        <begin position="341"/>
        <end position="374"/>
    </location>
</feature>
<dbReference type="SUPFAM" id="SSF53474">
    <property type="entry name" value="alpha/beta-Hydrolases"/>
    <property type="match status" value="1"/>
</dbReference>
<dbReference type="Gene3D" id="3.40.50.1820">
    <property type="entry name" value="alpha/beta hydrolase"/>
    <property type="match status" value="1"/>
</dbReference>
<evidence type="ECO:0000313" key="5">
    <source>
        <dbReference type="EMBL" id="AYL94608.1"/>
    </source>
</evidence>
<dbReference type="OrthoDB" id="9784036at2"/>
<protein>
    <submittedName>
        <fullName evidence="5">Tetratricopeptide repeat protein</fullName>
    </submittedName>
</protein>
<dbReference type="PANTHER" id="PTHR48098:SF6">
    <property type="entry name" value="FERRI-BACILLIBACTIN ESTERASE BESA"/>
    <property type="match status" value="1"/>
</dbReference>
<feature type="chain" id="PRO_5019773578" evidence="4">
    <location>
        <begin position="26"/>
        <end position="387"/>
    </location>
</feature>
<gene>
    <name evidence="5" type="ORF">HYN43_004535</name>
</gene>
<dbReference type="Pfam" id="PF00756">
    <property type="entry name" value="Esterase"/>
    <property type="match status" value="1"/>
</dbReference>
<reference evidence="5 6" key="1">
    <citation type="submission" date="2018-10" db="EMBL/GenBank/DDBJ databases">
        <title>Genome sequencing of Mucilaginibacter sp. HYN0043.</title>
        <authorList>
            <person name="Kim M."/>
            <person name="Yi H."/>
        </authorList>
    </citation>
    <scope>NUCLEOTIDE SEQUENCE [LARGE SCALE GENOMIC DNA]</scope>
    <source>
        <strain evidence="5 6">HYN0043</strain>
    </source>
</reference>
<keyword evidence="2 3" id="KW-0802">TPR repeat</keyword>
<dbReference type="AlphaFoldDB" id="A0A494VT90"/>
<dbReference type="PROSITE" id="PS50293">
    <property type="entry name" value="TPR_REGION"/>
    <property type="match status" value="1"/>
</dbReference>
<evidence type="ECO:0000313" key="6">
    <source>
        <dbReference type="Proteomes" id="UP000270046"/>
    </source>
</evidence>
<dbReference type="Pfam" id="PF07719">
    <property type="entry name" value="TPR_2"/>
    <property type="match status" value="1"/>
</dbReference>
<name>A0A494VT90_9SPHI</name>
<dbReference type="EMBL" id="CP032869">
    <property type="protein sequence ID" value="AYL94608.1"/>
    <property type="molecule type" value="Genomic_DNA"/>
</dbReference>
<dbReference type="Proteomes" id="UP000270046">
    <property type="component" value="Chromosome"/>
</dbReference>
<dbReference type="InterPro" id="IPR019734">
    <property type="entry name" value="TPR_rpt"/>
</dbReference>
<keyword evidence="6" id="KW-1185">Reference proteome</keyword>
<evidence type="ECO:0000256" key="2">
    <source>
        <dbReference type="ARBA" id="ARBA00022803"/>
    </source>
</evidence>
<evidence type="ECO:0000256" key="1">
    <source>
        <dbReference type="ARBA" id="ARBA00022737"/>
    </source>
</evidence>
<evidence type="ECO:0000256" key="4">
    <source>
        <dbReference type="SAM" id="SignalP"/>
    </source>
</evidence>
<keyword evidence="4" id="KW-0732">Signal</keyword>
<feature type="signal peptide" evidence="4">
    <location>
        <begin position="1"/>
        <end position="25"/>
    </location>
</feature>
<dbReference type="InterPro" id="IPR013105">
    <property type="entry name" value="TPR_2"/>
</dbReference>
<dbReference type="PANTHER" id="PTHR48098">
    <property type="entry name" value="ENTEROCHELIN ESTERASE-RELATED"/>
    <property type="match status" value="1"/>
</dbReference>
<evidence type="ECO:0000256" key="3">
    <source>
        <dbReference type="PROSITE-ProRule" id="PRU00339"/>
    </source>
</evidence>
<dbReference type="PROSITE" id="PS50005">
    <property type="entry name" value="TPR"/>
    <property type="match status" value="1"/>
</dbReference>